<evidence type="ECO:0000313" key="2">
    <source>
        <dbReference type="Proteomes" id="UP000293547"/>
    </source>
</evidence>
<evidence type="ECO:0000313" key="1">
    <source>
        <dbReference type="EMBL" id="KAB2109421.1"/>
    </source>
</evidence>
<organism evidence="1 2">
    <name type="scientific">Alternaria gaisen</name>
    <dbReference type="NCBI Taxonomy" id="167740"/>
    <lineage>
        <taxon>Eukaryota</taxon>
        <taxon>Fungi</taxon>
        <taxon>Dikarya</taxon>
        <taxon>Ascomycota</taxon>
        <taxon>Pezizomycotina</taxon>
        <taxon>Dothideomycetes</taxon>
        <taxon>Pleosporomycetidae</taxon>
        <taxon>Pleosporales</taxon>
        <taxon>Pleosporineae</taxon>
        <taxon>Pleosporaceae</taxon>
        <taxon>Alternaria</taxon>
        <taxon>Alternaria sect. Alternaria</taxon>
    </lineage>
</organism>
<protein>
    <submittedName>
        <fullName evidence="1">Uncharacterized protein</fullName>
    </submittedName>
</protein>
<gene>
    <name evidence="1" type="ORF">AG0111_0g1147</name>
</gene>
<dbReference type="EMBL" id="PDWZ02000001">
    <property type="protein sequence ID" value="KAB2109421.1"/>
    <property type="molecule type" value="Genomic_DNA"/>
</dbReference>
<name>A0ACB6FYH4_9PLEO</name>
<accession>A0ACB6FYH4</accession>
<comment type="caution">
    <text evidence="1">The sequence shown here is derived from an EMBL/GenBank/DDBJ whole genome shotgun (WGS) entry which is preliminary data.</text>
</comment>
<proteinExistence type="predicted"/>
<dbReference type="Proteomes" id="UP000293547">
    <property type="component" value="Unassembled WGS sequence"/>
</dbReference>
<sequence>MSSDTELQLGHLRDGYPSLAAWIARDPDNEAFVFRRFDKLGARCMLHLQAKLIDLERKIDRQDEQARRSADREARMSSRSWETLMEHATDMNRKEKDRVETLEQLSVVLKEYYELLNLQSQTLGLRKPSDRVLTTFRDFLKGASFRDESDEKRDLLMLAAPVEEDHLSLFLRNYWPFQKRKAQDPLDRTTIYKNSHIVRTVSALNMLLAALLLIGAIVNLYYVTNPKAKLGLVAMYTALFALSVALLTTAKRAEVFAAAAAYAAVLVVFVSGDLGGASTEQCLIQLEGSIWKTVRCPE</sequence>
<keyword evidence="2" id="KW-1185">Reference proteome</keyword>
<reference evidence="1 2" key="1">
    <citation type="journal article" date="2019" name="bioRxiv">
        <title>Genomics, evolutionary history and diagnostics of the Alternaria alternata species group including apple and Asian pear pathotypes.</title>
        <authorList>
            <person name="Armitage A.D."/>
            <person name="Cockerton H.M."/>
            <person name="Sreenivasaprasad S."/>
            <person name="Woodhall J.W."/>
            <person name="Lane C.R."/>
            <person name="Harrison R.J."/>
            <person name="Clarkson J.P."/>
        </authorList>
    </citation>
    <scope>NUCLEOTIDE SEQUENCE [LARGE SCALE GENOMIC DNA]</scope>
    <source>
        <strain evidence="1 2">FERA 650</strain>
    </source>
</reference>